<dbReference type="Gene3D" id="3.90.79.10">
    <property type="entry name" value="Nucleoside Triphosphate Pyrophosphohydrolase"/>
    <property type="match status" value="1"/>
</dbReference>
<dbReference type="STRING" id="479431.Namu_0064"/>
<proteinExistence type="predicted"/>
<organism evidence="3 4">
    <name type="scientific">Nakamurella multipartita (strain ATCC 700099 / DSM 44233 / CIP 104796 / JCM 9543 / NBRC 105858 / Y-104)</name>
    <name type="common">Microsphaera multipartita</name>
    <dbReference type="NCBI Taxonomy" id="479431"/>
    <lineage>
        <taxon>Bacteria</taxon>
        <taxon>Bacillati</taxon>
        <taxon>Actinomycetota</taxon>
        <taxon>Actinomycetes</taxon>
        <taxon>Nakamurellales</taxon>
        <taxon>Nakamurellaceae</taxon>
        <taxon>Nakamurella</taxon>
    </lineage>
</organism>
<dbReference type="EMBL" id="CP001737">
    <property type="protein sequence ID" value="ACV76501.1"/>
    <property type="molecule type" value="Genomic_DNA"/>
</dbReference>
<sequence length="168" mass="18495">MKLSAGLLLYRVTRDRSVQDQAVQDQAVQDQVQVLLVHMGGPFWARKDEHAWSIPKGEFEPGEDPAAVAVREFTEELGSAPPDGATIELGSARQSGKTVTVFARAGDFDAGRAVSNTFSLEWPPRSGRFQDFPEVDRAEWFDLPTAASKLVKGQVVFLARLVERVPLT</sequence>
<dbReference type="PANTHER" id="PTHR21340">
    <property type="entry name" value="DIADENOSINE 5,5-P1,P4-TETRAPHOSPHATE PYROPHOSPHOHYDROLASE MUTT"/>
    <property type="match status" value="1"/>
</dbReference>
<dbReference type="PROSITE" id="PS00893">
    <property type="entry name" value="NUDIX_BOX"/>
    <property type="match status" value="1"/>
</dbReference>
<dbReference type="PROSITE" id="PS51462">
    <property type="entry name" value="NUDIX"/>
    <property type="match status" value="1"/>
</dbReference>
<dbReference type="CDD" id="cd04662">
    <property type="entry name" value="NUDIX_Hydrolase"/>
    <property type="match status" value="1"/>
</dbReference>
<dbReference type="eggNOG" id="COG4119">
    <property type="taxonomic scope" value="Bacteria"/>
</dbReference>
<dbReference type="Proteomes" id="UP000002218">
    <property type="component" value="Chromosome"/>
</dbReference>
<keyword evidence="4" id="KW-1185">Reference proteome</keyword>
<evidence type="ECO:0000313" key="4">
    <source>
        <dbReference type="Proteomes" id="UP000002218"/>
    </source>
</evidence>
<dbReference type="OrthoDB" id="954553at2"/>
<evidence type="ECO:0000256" key="1">
    <source>
        <dbReference type="ARBA" id="ARBA00022801"/>
    </source>
</evidence>
<dbReference type="PANTHER" id="PTHR21340:SF7">
    <property type="entry name" value="NUDIX HYDROLASE DOMAIN-CONTAINING PROTEIN"/>
    <property type="match status" value="1"/>
</dbReference>
<dbReference type="GO" id="GO:0006167">
    <property type="term" value="P:AMP biosynthetic process"/>
    <property type="evidence" value="ECO:0007669"/>
    <property type="project" value="TreeGrafter"/>
</dbReference>
<feature type="domain" description="Nudix hydrolase" evidence="2">
    <location>
        <begin position="1"/>
        <end position="163"/>
    </location>
</feature>
<dbReference type="Pfam" id="PF00293">
    <property type="entry name" value="NUDIX"/>
    <property type="match status" value="1"/>
</dbReference>
<dbReference type="InterPro" id="IPR000086">
    <property type="entry name" value="NUDIX_hydrolase_dom"/>
</dbReference>
<dbReference type="InterPro" id="IPR051325">
    <property type="entry name" value="Nudix_hydrolase_domain"/>
</dbReference>
<name>C8XIR4_NAKMY</name>
<dbReference type="InterPro" id="IPR015797">
    <property type="entry name" value="NUDIX_hydrolase-like_dom_sf"/>
</dbReference>
<protein>
    <submittedName>
        <fullName evidence="3">NUDIX hydrolase</fullName>
    </submittedName>
</protein>
<dbReference type="KEGG" id="nml:Namu_0064"/>
<evidence type="ECO:0000259" key="2">
    <source>
        <dbReference type="PROSITE" id="PS51462"/>
    </source>
</evidence>
<accession>C8XIR4</accession>
<dbReference type="GO" id="GO:0004081">
    <property type="term" value="F:bis(5'-nucleosyl)-tetraphosphatase (asymmetrical) activity"/>
    <property type="evidence" value="ECO:0007669"/>
    <property type="project" value="TreeGrafter"/>
</dbReference>
<dbReference type="HOGENOM" id="CLU_118065_0_0_11"/>
<keyword evidence="1 3" id="KW-0378">Hydrolase</keyword>
<evidence type="ECO:0000313" key="3">
    <source>
        <dbReference type="EMBL" id="ACV76501.1"/>
    </source>
</evidence>
<dbReference type="AlphaFoldDB" id="C8XIR4"/>
<dbReference type="SUPFAM" id="SSF55811">
    <property type="entry name" value="Nudix"/>
    <property type="match status" value="1"/>
</dbReference>
<gene>
    <name evidence="3" type="ordered locus">Namu_0064</name>
</gene>
<dbReference type="InParanoid" id="C8XIR4"/>
<dbReference type="GO" id="GO:0006754">
    <property type="term" value="P:ATP biosynthetic process"/>
    <property type="evidence" value="ECO:0007669"/>
    <property type="project" value="TreeGrafter"/>
</dbReference>
<dbReference type="InterPro" id="IPR020084">
    <property type="entry name" value="NUDIX_hydrolase_CS"/>
</dbReference>
<reference evidence="3 4" key="2">
    <citation type="journal article" date="2010" name="Stand. Genomic Sci.">
        <title>Complete genome sequence of Nakamurella multipartita type strain (Y-104).</title>
        <authorList>
            <person name="Tice H."/>
            <person name="Mayilraj S."/>
            <person name="Sims D."/>
            <person name="Lapidus A."/>
            <person name="Nolan M."/>
            <person name="Lucas S."/>
            <person name="Glavina Del Rio T."/>
            <person name="Copeland A."/>
            <person name="Cheng J.F."/>
            <person name="Meincke L."/>
            <person name="Bruce D."/>
            <person name="Goodwin L."/>
            <person name="Pitluck S."/>
            <person name="Ivanova N."/>
            <person name="Mavromatis K."/>
            <person name="Ovchinnikova G."/>
            <person name="Pati A."/>
            <person name="Chen A."/>
            <person name="Palaniappan K."/>
            <person name="Land M."/>
            <person name="Hauser L."/>
            <person name="Chang Y.J."/>
            <person name="Jeffries C.D."/>
            <person name="Detter J.C."/>
            <person name="Brettin T."/>
            <person name="Rohde M."/>
            <person name="Goker M."/>
            <person name="Bristow J."/>
            <person name="Eisen J.A."/>
            <person name="Markowitz V."/>
            <person name="Hugenholtz P."/>
            <person name="Kyrpides N.C."/>
            <person name="Klenk H.P."/>
            <person name="Chen F."/>
        </authorList>
    </citation>
    <scope>NUCLEOTIDE SEQUENCE [LARGE SCALE GENOMIC DNA]</scope>
    <source>
        <strain evidence="4">ATCC 700099 / DSM 44233 / CIP 104796 / JCM 9543 / NBRC 105858 / Y-104</strain>
    </source>
</reference>
<reference evidence="4" key="1">
    <citation type="submission" date="2009-09" db="EMBL/GenBank/DDBJ databases">
        <title>The complete genome of Nakamurella multipartita DSM 44233.</title>
        <authorList>
            <consortium name="US DOE Joint Genome Institute (JGI-PGF)"/>
            <person name="Lucas S."/>
            <person name="Copeland A."/>
            <person name="Lapidus A."/>
            <person name="Glavina del Rio T."/>
            <person name="Dalin E."/>
            <person name="Tice H."/>
            <person name="Bruce D."/>
            <person name="Goodwin L."/>
            <person name="Pitluck S."/>
            <person name="Kyrpides N."/>
            <person name="Mavromatis K."/>
            <person name="Ivanova N."/>
            <person name="Ovchinnikova G."/>
            <person name="Sims D."/>
            <person name="Meincke L."/>
            <person name="Brettin T."/>
            <person name="Detter J.C."/>
            <person name="Han C."/>
            <person name="Larimer F."/>
            <person name="Land M."/>
            <person name="Hauser L."/>
            <person name="Markowitz V."/>
            <person name="Cheng J.-F."/>
            <person name="Hugenholtz P."/>
            <person name="Woyke T."/>
            <person name="Wu D."/>
            <person name="Klenk H.-P."/>
            <person name="Eisen J.A."/>
        </authorList>
    </citation>
    <scope>NUCLEOTIDE SEQUENCE [LARGE SCALE GENOMIC DNA]</scope>
    <source>
        <strain evidence="4">ATCC 700099 / DSM 44233 / CIP 104796 / JCM 9543 / NBRC 105858 / Y-104</strain>
    </source>
</reference>
<dbReference type="RefSeq" id="WP_012813976.1">
    <property type="nucleotide sequence ID" value="NC_013235.1"/>
</dbReference>